<dbReference type="GO" id="GO:0003700">
    <property type="term" value="F:DNA-binding transcription factor activity"/>
    <property type="evidence" value="ECO:0007669"/>
    <property type="project" value="InterPro"/>
</dbReference>
<evidence type="ECO:0000256" key="1">
    <source>
        <dbReference type="ARBA" id="ARBA00023015"/>
    </source>
</evidence>
<feature type="domain" description="HTH araC/xylS-type" evidence="4">
    <location>
        <begin position="192"/>
        <end position="290"/>
    </location>
</feature>
<accession>E1SPB3</accession>
<dbReference type="KEGG" id="fbl:Fbal_1534"/>
<dbReference type="EMBL" id="CP002209">
    <property type="protein sequence ID" value="ADN75738.1"/>
    <property type="molecule type" value="Genomic_DNA"/>
</dbReference>
<protein>
    <submittedName>
        <fullName evidence="5">AraC protein arabinose-binding/dimerization</fullName>
    </submittedName>
</protein>
<evidence type="ECO:0000256" key="2">
    <source>
        <dbReference type="ARBA" id="ARBA00023125"/>
    </source>
</evidence>
<dbReference type="RefSeq" id="WP_013345044.1">
    <property type="nucleotide sequence ID" value="NC_014541.1"/>
</dbReference>
<evidence type="ECO:0000259" key="4">
    <source>
        <dbReference type="PROSITE" id="PS01124"/>
    </source>
</evidence>
<dbReference type="PROSITE" id="PS01124">
    <property type="entry name" value="HTH_ARAC_FAMILY_2"/>
    <property type="match status" value="1"/>
</dbReference>
<dbReference type="STRING" id="550540.Fbal_1534"/>
<dbReference type="InterPro" id="IPR014710">
    <property type="entry name" value="RmlC-like_jellyroll"/>
</dbReference>
<dbReference type="eggNOG" id="COG2207">
    <property type="taxonomic scope" value="Bacteria"/>
</dbReference>
<proteinExistence type="predicted"/>
<dbReference type="OrthoDB" id="5949386at2"/>
<dbReference type="GeneID" id="67181750"/>
<keyword evidence="2" id="KW-0238">DNA-binding</keyword>
<dbReference type="InterPro" id="IPR011051">
    <property type="entry name" value="RmlC_Cupin_sf"/>
</dbReference>
<dbReference type="InterPro" id="IPR003313">
    <property type="entry name" value="AraC-bd"/>
</dbReference>
<keyword evidence="6" id="KW-1185">Reference proteome</keyword>
<dbReference type="Pfam" id="PF12833">
    <property type="entry name" value="HTH_18"/>
    <property type="match status" value="1"/>
</dbReference>
<dbReference type="SUPFAM" id="SSF46689">
    <property type="entry name" value="Homeodomain-like"/>
    <property type="match status" value="1"/>
</dbReference>
<dbReference type="GO" id="GO:0043565">
    <property type="term" value="F:sequence-specific DNA binding"/>
    <property type="evidence" value="ECO:0007669"/>
    <property type="project" value="InterPro"/>
</dbReference>
<reference evidence="5 6" key="1">
    <citation type="journal article" date="2010" name="Stand. Genomic Sci.">
        <title>Complete genome sequence of Ferrimonas balearica type strain (PAT).</title>
        <authorList>
            <person name="Nolan M."/>
            <person name="Sikorski J."/>
            <person name="Davenport K."/>
            <person name="Lucas S."/>
            <person name="Glavina Del Rio T."/>
            <person name="Tice H."/>
            <person name="Cheng J."/>
            <person name="Goodwin L."/>
            <person name="Pitluck S."/>
            <person name="Liolios K."/>
            <person name="Ivanova N."/>
            <person name="Mavromatis K."/>
            <person name="Ovchinnikova G."/>
            <person name="Pati A."/>
            <person name="Chen A."/>
            <person name="Palaniappan K."/>
            <person name="Land M."/>
            <person name="Hauser L."/>
            <person name="Chang Y."/>
            <person name="Jeffries C."/>
            <person name="Tapia R."/>
            <person name="Brettin T."/>
            <person name="Detter J."/>
            <person name="Han C."/>
            <person name="Yasawong M."/>
            <person name="Rohde M."/>
            <person name="Tindall B."/>
            <person name="Goker M."/>
            <person name="Woyke T."/>
            <person name="Bristow J."/>
            <person name="Eisen J."/>
            <person name="Markowitz V."/>
            <person name="Hugenholtz P."/>
            <person name="Kyrpides N."/>
            <person name="Klenk H."/>
            <person name="Lapidus A."/>
        </authorList>
    </citation>
    <scope>NUCLEOTIDE SEQUENCE [LARGE SCALE GENOMIC DNA]</scope>
    <source>
        <strain evidence="6">DSM 9799 / CCM 4581 / KCTC 23876 / PAT</strain>
    </source>
</reference>
<dbReference type="Pfam" id="PF02311">
    <property type="entry name" value="AraC_binding"/>
    <property type="match status" value="1"/>
</dbReference>
<dbReference type="PANTHER" id="PTHR43280">
    <property type="entry name" value="ARAC-FAMILY TRANSCRIPTIONAL REGULATOR"/>
    <property type="match status" value="1"/>
</dbReference>
<keyword evidence="3" id="KW-0804">Transcription</keyword>
<evidence type="ECO:0000256" key="3">
    <source>
        <dbReference type="ARBA" id="ARBA00023163"/>
    </source>
</evidence>
<dbReference type="Proteomes" id="UP000006683">
    <property type="component" value="Chromosome"/>
</dbReference>
<dbReference type="Gene3D" id="1.10.10.60">
    <property type="entry name" value="Homeodomain-like"/>
    <property type="match status" value="1"/>
</dbReference>
<dbReference type="SUPFAM" id="SSF51182">
    <property type="entry name" value="RmlC-like cupins"/>
    <property type="match status" value="1"/>
</dbReference>
<dbReference type="AlphaFoldDB" id="E1SPB3"/>
<sequence length="300" mass="33845">MTTFDINPAETQEMEAPEASGIEVRDLDGLYHAQRASPASLFQPHPVNGTGFIYIEQGEGEHRIDGGVYPYQAGSLIFVDEGQRHAFDPSDRPQGKMVTIPSSFFTECAFTIRHSNFVPFRLSLLCAPVLQLTPDQSASCKRLLSQIAAAKNDVGIDAIMLQLLFSALVHKLSNYSSHQRSVANDPCRQRFDEFLALLEEGYQQGREVKCYANQMALSYKQLNQLCKRCSGRTAKQLIDLRVNLAITRKLREEGGCIQAIADEFGFDDITNFVRYFKRHNRMTPSCYRAAYQGQRHHPDD</sequence>
<dbReference type="eggNOG" id="COG1917">
    <property type="taxonomic scope" value="Bacteria"/>
</dbReference>
<evidence type="ECO:0000313" key="6">
    <source>
        <dbReference type="Proteomes" id="UP000006683"/>
    </source>
</evidence>
<dbReference type="PANTHER" id="PTHR43280:SF2">
    <property type="entry name" value="HTH-TYPE TRANSCRIPTIONAL REGULATOR EXSA"/>
    <property type="match status" value="1"/>
</dbReference>
<evidence type="ECO:0000313" key="5">
    <source>
        <dbReference type="EMBL" id="ADN75738.1"/>
    </source>
</evidence>
<name>E1SPB3_FERBD</name>
<gene>
    <name evidence="5" type="ordered locus">Fbal_1534</name>
</gene>
<dbReference type="SMART" id="SM00342">
    <property type="entry name" value="HTH_ARAC"/>
    <property type="match status" value="1"/>
</dbReference>
<dbReference type="InterPro" id="IPR018060">
    <property type="entry name" value="HTH_AraC"/>
</dbReference>
<dbReference type="Gene3D" id="2.60.120.10">
    <property type="entry name" value="Jelly Rolls"/>
    <property type="match status" value="1"/>
</dbReference>
<dbReference type="HOGENOM" id="CLU_000445_88_2_6"/>
<keyword evidence="1" id="KW-0805">Transcription regulation</keyword>
<organism evidence="5 6">
    <name type="scientific">Ferrimonas balearica (strain DSM 9799 / CCM 4581 / KCTC 23876 / PAT)</name>
    <dbReference type="NCBI Taxonomy" id="550540"/>
    <lineage>
        <taxon>Bacteria</taxon>
        <taxon>Pseudomonadati</taxon>
        <taxon>Pseudomonadota</taxon>
        <taxon>Gammaproteobacteria</taxon>
        <taxon>Alteromonadales</taxon>
        <taxon>Ferrimonadaceae</taxon>
        <taxon>Ferrimonas</taxon>
    </lineage>
</organism>
<dbReference type="InterPro" id="IPR009057">
    <property type="entry name" value="Homeodomain-like_sf"/>
</dbReference>